<name>A0ABQ0P6K9_9PROT</name>
<proteinExistence type="predicted"/>
<evidence type="ECO:0000313" key="2">
    <source>
        <dbReference type="Proteomes" id="UP001060895"/>
    </source>
</evidence>
<comment type="caution">
    <text evidence="1">The sequence shown here is derived from an EMBL/GenBank/DDBJ whole genome shotgun (WGS) entry which is preliminary data.</text>
</comment>
<keyword evidence="2" id="KW-1185">Reference proteome</keyword>
<protein>
    <submittedName>
        <fullName evidence="1">Transposase</fullName>
    </submittedName>
</protein>
<accession>A0ABQ0P6K9</accession>
<gene>
    <name evidence="1" type="ORF">AA12717_0636</name>
</gene>
<dbReference type="EMBL" id="BAQP01000022">
    <property type="protein sequence ID" value="GBQ20636.1"/>
    <property type="molecule type" value="Genomic_DNA"/>
</dbReference>
<sequence length="80" mass="8968">MSRFIPFDRTQPYLLPPDMKSWLPADDMAHFVLAAVELVPLTAFSVPVRTGGKAQYHPRLMLALLITVAFQKPVRSRSSA</sequence>
<dbReference type="Proteomes" id="UP001060895">
    <property type="component" value="Unassembled WGS sequence"/>
</dbReference>
<organism evidence="1 2">
    <name type="scientific">Gluconacetobacter sacchari DSM 12717</name>
    <dbReference type="NCBI Taxonomy" id="1307940"/>
    <lineage>
        <taxon>Bacteria</taxon>
        <taxon>Pseudomonadati</taxon>
        <taxon>Pseudomonadota</taxon>
        <taxon>Alphaproteobacteria</taxon>
        <taxon>Acetobacterales</taxon>
        <taxon>Acetobacteraceae</taxon>
        <taxon>Gluconacetobacter</taxon>
    </lineage>
</organism>
<evidence type="ECO:0000313" key="1">
    <source>
        <dbReference type="EMBL" id="GBQ20636.1"/>
    </source>
</evidence>
<reference evidence="1" key="1">
    <citation type="submission" date="2013-04" db="EMBL/GenBank/DDBJ databases">
        <title>The genome sequencing project of 58 acetic acid bacteria.</title>
        <authorList>
            <person name="Okamoto-Kainuma A."/>
            <person name="Ishikawa M."/>
            <person name="Umino S."/>
            <person name="Koizumi Y."/>
            <person name="Shiwa Y."/>
            <person name="Yoshikawa H."/>
            <person name="Matsutani M."/>
            <person name="Matsushita K."/>
        </authorList>
    </citation>
    <scope>NUCLEOTIDE SEQUENCE</scope>
    <source>
        <strain evidence="1">DSM 12717</strain>
    </source>
</reference>